<dbReference type="Gramene" id="rna-gnl|WGS:NBSK|LSAT_1X2800_mrna">
    <property type="protein sequence ID" value="cds-PLY86613.1"/>
    <property type="gene ID" value="gene-LSAT_1X2800"/>
</dbReference>
<evidence type="ECO:0000313" key="2">
    <source>
        <dbReference type="Proteomes" id="UP000235145"/>
    </source>
</evidence>
<gene>
    <name evidence="1" type="ORF">LSAT_V11C100001400</name>
</gene>
<dbReference type="OrthoDB" id="1610796at2759"/>
<sequence>MARSKCISYGGLIVKNLYTTQISRSSQNTQILKDMTCVRMDGSQSRRAFCNISGNQELPPPPSPPPSSNWGKWTAGIVVAVVIPLLQFKEEVDVVMETAEEIIDVIEVAAGAVDMVVEKISDDLPDGSKLKTTLEKIEEVAETVAGKARKAVDFIDEVQEAEHKLGPIIEPEKQVTQATPSEAS</sequence>
<organism evidence="1 2">
    <name type="scientific">Lactuca sativa</name>
    <name type="common">Garden lettuce</name>
    <dbReference type="NCBI Taxonomy" id="4236"/>
    <lineage>
        <taxon>Eukaryota</taxon>
        <taxon>Viridiplantae</taxon>
        <taxon>Streptophyta</taxon>
        <taxon>Embryophyta</taxon>
        <taxon>Tracheophyta</taxon>
        <taxon>Spermatophyta</taxon>
        <taxon>Magnoliopsida</taxon>
        <taxon>eudicotyledons</taxon>
        <taxon>Gunneridae</taxon>
        <taxon>Pentapetalae</taxon>
        <taxon>asterids</taxon>
        <taxon>campanulids</taxon>
        <taxon>Asterales</taxon>
        <taxon>Asteraceae</taxon>
        <taxon>Cichorioideae</taxon>
        <taxon>Cichorieae</taxon>
        <taxon>Lactucinae</taxon>
        <taxon>Lactuca</taxon>
    </lineage>
</organism>
<comment type="caution">
    <text evidence="1">The sequence shown here is derived from an EMBL/GenBank/DDBJ whole genome shotgun (WGS) entry which is preliminary data.</text>
</comment>
<dbReference type="Proteomes" id="UP000235145">
    <property type="component" value="Unassembled WGS sequence"/>
</dbReference>
<evidence type="ECO:0000313" key="1">
    <source>
        <dbReference type="EMBL" id="KAJ0224251.1"/>
    </source>
</evidence>
<proteinExistence type="predicted"/>
<dbReference type="PANTHER" id="PTHR33735:SF25">
    <property type="entry name" value="PTERIN-BINDING DOMAIN-CONTAINING PROTEIN"/>
    <property type="match status" value="1"/>
</dbReference>
<protein>
    <submittedName>
        <fullName evidence="1">Uncharacterized protein</fullName>
    </submittedName>
</protein>
<dbReference type="PANTHER" id="PTHR33735">
    <property type="entry name" value="EXPRESSED PROTEIN"/>
    <property type="match status" value="1"/>
</dbReference>
<reference evidence="1 2" key="1">
    <citation type="journal article" date="2017" name="Nat. Commun.">
        <title>Genome assembly with in vitro proximity ligation data and whole-genome triplication in lettuce.</title>
        <authorList>
            <person name="Reyes-Chin-Wo S."/>
            <person name="Wang Z."/>
            <person name="Yang X."/>
            <person name="Kozik A."/>
            <person name="Arikit S."/>
            <person name="Song C."/>
            <person name="Xia L."/>
            <person name="Froenicke L."/>
            <person name="Lavelle D.O."/>
            <person name="Truco M.J."/>
            <person name="Xia R."/>
            <person name="Zhu S."/>
            <person name="Xu C."/>
            <person name="Xu H."/>
            <person name="Xu X."/>
            <person name="Cox K."/>
            <person name="Korf I."/>
            <person name="Meyers B.C."/>
            <person name="Michelmore R.W."/>
        </authorList>
    </citation>
    <scope>NUCLEOTIDE SEQUENCE [LARGE SCALE GENOMIC DNA]</scope>
    <source>
        <strain evidence="2">cv. Salinas</strain>
        <tissue evidence="1">Seedlings</tissue>
    </source>
</reference>
<keyword evidence="2" id="KW-1185">Reference proteome</keyword>
<dbReference type="EMBL" id="NBSK02000001">
    <property type="protein sequence ID" value="KAJ0224251.1"/>
    <property type="molecule type" value="Genomic_DNA"/>
</dbReference>
<dbReference type="AlphaFoldDB" id="A0A9R1WFA1"/>
<accession>A0A9R1WFA1</accession>
<name>A0A9R1WFA1_LACSA</name>